<dbReference type="NCBIfam" id="TIGR03489">
    <property type="entry name" value="cas_csp1"/>
    <property type="match status" value="1"/>
</dbReference>
<evidence type="ECO:0000256" key="2">
    <source>
        <dbReference type="ARBA" id="ARBA00025626"/>
    </source>
</evidence>
<organism evidence="3 4">
    <name type="scientific">Porphyromonas canoris</name>
    <dbReference type="NCBI Taxonomy" id="36875"/>
    <lineage>
        <taxon>Bacteria</taxon>
        <taxon>Pseudomonadati</taxon>
        <taxon>Bacteroidota</taxon>
        <taxon>Bacteroidia</taxon>
        <taxon>Bacteroidales</taxon>
        <taxon>Porphyromonadaceae</taxon>
        <taxon>Porphyromonas</taxon>
    </lineage>
</organism>
<comment type="caution">
    <text evidence="3">The sequence shown here is derived from an EMBL/GenBank/DDBJ whole genome shotgun (WGS) entry which is preliminary data.</text>
</comment>
<dbReference type="InterPro" id="IPR010154">
    <property type="entry name" value="CRISPR-assoc_Cas7/Cst2/DevR"/>
</dbReference>
<evidence type="ECO:0000256" key="1">
    <source>
        <dbReference type="ARBA" id="ARBA00023118"/>
    </source>
</evidence>
<keyword evidence="1" id="KW-0051">Antiviral defense</keyword>
<protein>
    <submittedName>
        <fullName evidence="3">CRISPR-associated protein Cas7</fullName>
    </submittedName>
</protein>
<name>A0ABR4XL35_9PORP</name>
<reference evidence="3 4" key="1">
    <citation type="submission" date="2014-08" db="EMBL/GenBank/DDBJ databases">
        <title>Porphyromonas canoris strain:OH2762 Genome sequencing.</title>
        <authorList>
            <person name="Wallis C."/>
            <person name="Deusch O."/>
            <person name="O'Flynn C."/>
            <person name="Davis I."/>
            <person name="Jospin G."/>
            <person name="Darling A.E."/>
            <person name="Coil D.A."/>
            <person name="Alexiev A."/>
            <person name="Horsfall A."/>
            <person name="Kirkwood N."/>
            <person name="Harris S."/>
            <person name="Eisen J.A."/>
        </authorList>
    </citation>
    <scope>NUCLEOTIDE SEQUENCE [LARGE SCALE GENOMIC DNA]</scope>
    <source>
        <strain evidence="4">COT-108 OH2762</strain>
    </source>
</reference>
<dbReference type="NCBIfam" id="TIGR01875">
    <property type="entry name" value="cas_MJ0381"/>
    <property type="match status" value="1"/>
</dbReference>
<proteinExistence type="predicted"/>
<sequence length="306" mass="34794">MNITGILVSIVAPFENHIANGGDKLLGNANSIKRRPDGRVYVSGQMQRHVLFSAMDRLNMVDPERKDTFLSNADGITSLVEKDLRADLGGFMNPSKGGYTDRRIAPLSATYAVSLNESNVGRDLLVRIKYDANAKEQAMATKEFSERDSMLMNFHLDVSALSISKLFNYEETLNVGVKYVKHATEQERKRRVKLYLEATRMMNDYANQARNAICGEPEKVFIVFDEHLSRKAMRYFSADEQERKNIIAELDSRNAKYFIGDDKTENSVNKAYSDALAFLEANNLFDPSEKDERGNEIIKKYEDIFK</sequence>
<evidence type="ECO:0000313" key="4">
    <source>
        <dbReference type="Proteomes" id="UP000030101"/>
    </source>
</evidence>
<evidence type="ECO:0000313" key="3">
    <source>
        <dbReference type="EMBL" id="KGN92588.1"/>
    </source>
</evidence>
<dbReference type="InterPro" id="IPR020032">
    <property type="entry name" value="CRISPR-assoc_Csp1"/>
</dbReference>
<dbReference type="RefSeq" id="WP_036790407.1">
    <property type="nucleotide sequence ID" value="NZ_JQZV01000009.1"/>
</dbReference>
<dbReference type="CDD" id="cd09717">
    <property type="entry name" value="Cas7_I"/>
    <property type="match status" value="1"/>
</dbReference>
<dbReference type="Proteomes" id="UP000030101">
    <property type="component" value="Unassembled WGS sequence"/>
</dbReference>
<keyword evidence="4" id="KW-1185">Reference proteome</keyword>
<gene>
    <name evidence="3" type="ORF">HQ43_04955</name>
</gene>
<accession>A0ABR4XL35</accession>
<comment type="function">
    <text evidence="2">CRISPR (clustered regularly interspaced short palindromic repeat) is an adaptive immune system that provides protection against mobile genetic elements (viruses, transposable elements and conjugative plasmids). CRISPR clusters contain spacers, sequences complementary to antecedent mobile elements, and target invading nucleic acids. CRISPR clusters are transcribed and processed into CRISPR RNA (crRNA).</text>
</comment>
<dbReference type="EMBL" id="JQZV01000009">
    <property type="protein sequence ID" value="KGN92588.1"/>
    <property type="molecule type" value="Genomic_DNA"/>
</dbReference>
<dbReference type="Pfam" id="PF01905">
    <property type="entry name" value="DevR"/>
    <property type="match status" value="1"/>
</dbReference>